<dbReference type="InterPro" id="IPR007314">
    <property type="entry name" value="Cofac_haem-bd_dom"/>
</dbReference>
<reference evidence="2 3" key="1">
    <citation type="submission" date="2021-05" db="EMBL/GenBank/DDBJ databases">
        <authorList>
            <person name="Zhang Z.D."/>
            <person name="Osman G."/>
        </authorList>
    </citation>
    <scope>NUCLEOTIDE SEQUENCE [LARGE SCALE GENOMIC DNA]</scope>
    <source>
        <strain evidence="2 3">KCTC 32217</strain>
    </source>
</reference>
<sequence>MNKILPLLFLLVFPFQIYAQTVPYRIFNLQGEEVSFEQMAEEAAEKQVVLFGELHNNSIAHWLQLQLLKSLHERGEGLVFGGEFFEADDQLSLDEWFGDLINEKNLEAEVKLWNNYQTDYKPLVQYAKSNDIPFVATNVPRKYASAVSRGGLEVLEDFSEEAKLFIAPLPIEIDRELPGYVGMKEMMHGSHMNAEHMVAAQALKDATMAYFILKGLDGMEQFYHINGSYHSNNYEGIVWYLKHYEEGLSIMTITVEEKGVMDIDEETRAKANFIIVLPTDSPKSY</sequence>
<dbReference type="Proteomes" id="UP001319104">
    <property type="component" value="Unassembled WGS sequence"/>
</dbReference>
<dbReference type="SUPFAM" id="SSF159501">
    <property type="entry name" value="EreA/ChaN-like"/>
    <property type="match status" value="1"/>
</dbReference>
<feature type="domain" description="Haem-binding uptake Tiki superfamily ChaN" evidence="1">
    <location>
        <begin position="39"/>
        <end position="241"/>
    </location>
</feature>
<dbReference type="Gene3D" id="3.40.50.11550">
    <property type="match status" value="1"/>
</dbReference>
<dbReference type="CDD" id="cd14727">
    <property type="entry name" value="ChanN-like"/>
    <property type="match status" value="1"/>
</dbReference>
<dbReference type="RefSeq" id="WP_213943651.1">
    <property type="nucleotide sequence ID" value="NZ_JAHCMY010000001.1"/>
</dbReference>
<evidence type="ECO:0000259" key="1">
    <source>
        <dbReference type="Pfam" id="PF04187"/>
    </source>
</evidence>
<comment type="caution">
    <text evidence="2">The sequence shown here is derived from an EMBL/GenBank/DDBJ whole genome shotgun (WGS) entry which is preliminary data.</text>
</comment>
<name>A0AAP2CHP1_9BACT</name>
<keyword evidence="3" id="KW-1185">Reference proteome</keyword>
<proteinExistence type="predicted"/>
<dbReference type="Pfam" id="PF04187">
    <property type="entry name" value="Cofac_haem_bdg"/>
    <property type="match status" value="1"/>
</dbReference>
<keyword evidence="2" id="KW-0449">Lipoprotein</keyword>
<evidence type="ECO:0000313" key="2">
    <source>
        <dbReference type="EMBL" id="MBS9522765.1"/>
    </source>
</evidence>
<gene>
    <name evidence="2" type="ORF">KI659_01940</name>
</gene>
<accession>A0AAP2CHP1</accession>
<organism evidence="2 3">
    <name type="scientific">Litoribacter ruber</name>
    <dbReference type="NCBI Taxonomy" id="702568"/>
    <lineage>
        <taxon>Bacteria</taxon>
        <taxon>Pseudomonadati</taxon>
        <taxon>Bacteroidota</taxon>
        <taxon>Cytophagia</taxon>
        <taxon>Cytophagales</taxon>
        <taxon>Cyclobacteriaceae</taxon>
        <taxon>Litoribacter</taxon>
    </lineage>
</organism>
<dbReference type="EMBL" id="JAHCMY010000001">
    <property type="protein sequence ID" value="MBS9522765.1"/>
    <property type="molecule type" value="Genomic_DNA"/>
</dbReference>
<dbReference type="AlphaFoldDB" id="A0AAP2CHP1"/>
<protein>
    <submittedName>
        <fullName evidence="2">ChaN family lipoprotein</fullName>
    </submittedName>
</protein>
<evidence type="ECO:0000313" key="3">
    <source>
        <dbReference type="Proteomes" id="UP001319104"/>
    </source>
</evidence>